<keyword evidence="1 5" id="KW-1003">Cell membrane</keyword>
<evidence type="ECO:0000256" key="3">
    <source>
        <dbReference type="ARBA" id="ARBA00022989"/>
    </source>
</evidence>
<comment type="similarity">
    <text evidence="5">Belongs to the UPF0391 family.</text>
</comment>
<dbReference type="HAMAP" id="MF_01361">
    <property type="entry name" value="UPF0391"/>
    <property type="match status" value="1"/>
</dbReference>
<proteinExistence type="inferred from homology"/>
<evidence type="ECO:0000256" key="5">
    <source>
        <dbReference type="HAMAP-Rule" id="MF_01361"/>
    </source>
</evidence>
<protein>
    <recommendedName>
        <fullName evidence="5">UPF0391 membrane protein EOI86_06985</fullName>
    </recommendedName>
</protein>
<evidence type="ECO:0000313" key="7">
    <source>
        <dbReference type="Proteomes" id="UP000287447"/>
    </source>
</evidence>
<organism evidence="6 7">
    <name type="scientific">Hwanghaeella grinnelliae</name>
    <dbReference type="NCBI Taxonomy" id="2500179"/>
    <lineage>
        <taxon>Bacteria</taxon>
        <taxon>Pseudomonadati</taxon>
        <taxon>Pseudomonadota</taxon>
        <taxon>Alphaproteobacteria</taxon>
        <taxon>Rhodospirillales</taxon>
        <taxon>Rhodospirillaceae</taxon>
        <taxon>Hwanghaeella</taxon>
    </lineage>
</organism>
<comment type="subcellular location">
    <subcellularLocation>
        <location evidence="5">Cell membrane</location>
        <topology evidence="5">Single-pass membrane protein</topology>
    </subcellularLocation>
</comment>
<accession>A0A3S2WVZ1</accession>
<dbReference type="NCBIfam" id="NF010226">
    <property type="entry name" value="PRK13682.1-1"/>
    <property type="match status" value="1"/>
</dbReference>
<evidence type="ECO:0000256" key="4">
    <source>
        <dbReference type="ARBA" id="ARBA00023136"/>
    </source>
</evidence>
<evidence type="ECO:0000256" key="2">
    <source>
        <dbReference type="ARBA" id="ARBA00022692"/>
    </source>
</evidence>
<reference evidence="7" key="1">
    <citation type="submission" date="2019-01" db="EMBL/GenBank/DDBJ databases">
        <title>Gri0909 isolated from a small marine red alga.</title>
        <authorList>
            <person name="Kim J."/>
            <person name="Jeong S.E."/>
            <person name="Jeon C.O."/>
        </authorList>
    </citation>
    <scope>NUCLEOTIDE SEQUENCE [LARGE SCALE GENOMIC DNA]</scope>
    <source>
        <strain evidence="7">Gri0909</strain>
    </source>
</reference>
<dbReference type="GO" id="GO:0005886">
    <property type="term" value="C:plasma membrane"/>
    <property type="evidence" value="ECO:0007669"/>
    <property type="project" value="UniProtKB-SubCell"/>
</dbReference>
<dbReference type="RefSeq" id="WP_127765161.1">
    <property type="nucleotide sequence ID" value="NZ_SADE01000001.1"/>
</dbReference>
<dbReference type="Pfam" id="PF07043">
    <property type="entry name" value="DUF1328"/>
    <property type="match status" value="1"/>
</dbReference>
<keyword evidence="7" id="KW-1185">Reference proteome</keyword>
<keyword evidence="2 5" id="KW-0812">Transmembrane</keyword>
<evidence type="ECO:0000313" key="6">
    <source>
        <dbReference type="EMBL" id="RVU39790.1"/>
    </source>
</evidence>
<keyword evidence="3 5" id="KW-1133">Transmembrane helix</keyword>
<keyword evidence="4 5" id="KW-0472">Membrane</keyword>
<name>A0A3S2WVZ1_9PROT</name>
<dbReference type="EMBL" id="SADE01000001">
    <property type="protein sequence ID" value="RVU39790.1"/>
    <property type="molecule type" value="Genomic_DNA"/>
</dbReference>
<gene>
    <name evidence="6" type="ORF">EOI86_06985</name>
</gene>
<dbReference type="Proteomes" id="UP000287447">
    <property type="component" value="Unassembled WGS sequence"/>
</dbReference>
<comment type="caution">
    <text evidence="6">The sequence shown here is derived from an EMBL/GenBank/DDBJ whole genome shotgun (WGS) entry which is preliminary data.</text>
</comment>
<dbReference type="AlphaFoldDB" id="A0A3S2WVZ1"/>
<feature type="transmembrane region" description="Helical" evidence="5">
    <location>
        <begin position="31"/>
        <end position="51"/>
    </location>
</feature>
<dbReference type="InterPro" id="IPR009760">
    <property type="entry name" value="DUF1328"/>
</dbReference>
<evidence type="ECO:0000256" key="1">
    <source>
        <dbReference type="ARBA" id="ARBA00022475"/>
    </source>
</evidence>
<dbReference type="PIRSF" id="PIRSF036466">
    <property type="entry name" value="UCP036466"/>
    <property type="match status" value="1"/>
</dbReference>
<sequence>MIRWAILCLILALVAAVFGFGGIAAAFVDVAQILFFVFIVLFILAAVVGVVQGRRPPQ</sequence>